<keyword evidence="6" id="KW-0029">Amino-acid transport</keyword>
<dbReference type="GO" id="GO:0015192">
    <property type="term" value="F:L-phenylalanine transmembrane transporter activity"/>
    <property type="evidence" value="ECO:0007669"/>
    <property type="project" value="TreeGrafter"/>
</dbReference>
<organism evidence="11 12">
    <name type="scientific">Azorhizobium oxalatiphilum</name>
    <dbReference type="NCBI Taxonomy" id="980631"/>
    <lineage>
        <taxon>Bacteria</taxon>
        <taxon>Pseudomonadati</taxon>
        <taxon>Pseudomonadota</taxon>
        <taxon>Alphaproteobacteria</taxon>
        <taxon>Hyphomicrobiales</taxon>
        <taxon>Xanthobacteraceae</taxon>
        <taxon>Azorhizobium</taxon>
    </lineage>
</organism>
<name>A0A917F7S3_9HYPH</name>
<evidence type="ECO:0000256" key="6">
    <source>
        <dbReference type="ARBA" id="ARBA00022970"/>
    </source>
</evidence>
<gene>
    <name evidence="11" type="ORF">GCM10007301_17620</name>
</gene>
<dbReference type="InterPro" id="IPR052157">
    <property type="entry name" value="BCAA_transport_permease"/>
</dbReference>
<evidence type="ECO:0000256" key="10">
    <source>
        <dbReference type="SAM" id="Phobius"/>
    </source>
</evidence>
<keyword evidence="8 10" id="KW-0472">Membrane</keyword>
<feature type="transmembrane region" description="Helical" evidence="10">
    <location>
        <begin position="138"/>
        <end position="155"/>
    </location>
</feature>
<evidence type="ECO:0000256" key="5">
    <source>
        <dbReference type="ARBA" id="ARBA00022692"/>
    </source>
</evidence>
<evidence type="ECO:0000256" key="9">
    <source>
        <dbReference type="ARBA" id="ARBA00037998"/>
    </source>
</evidence>
<feature type="transmembrane region" description="Helical" evidence="10">
    <location>
        <begin position="6"/>
        <end position="24"/>
    </location>
</feature>
<keyword evidence="2" id="KW-0813">Transport</keyword>
<dbReference type="CDD" id="cd06582">
    <property type="entry name" value="TM_PBP1_LivH_like"/>
    <property type="match status" value="1"/>
</dbReference>
<dbReference type="RefSeq" id="WP_188577564.1">
    <property type="nucleotide sequence ID" value="NZ_BMCT01000002.1"/>
</dbReference>
<dbReference type="GO" id="GO:0015808">
    <property type="term" value="P:L-alanine transport"/>
    <property type="evidence" value="ECO:0007669"/>
    <property type="project" value="TreeGrafter"/>
</dbReference>
<dbReference type="GO" id="GO:0015190">
    <property type="term" value="F:L-leucine transmembrane transporter activity"/>
    <property type="evidence" value="ECO:0007669"/>
    <property type="project" value="TreeGrafter"/>
</dbReference>
<dbReference type="Pfam" id="PF02653">
    <property type="entry name" value="BPD_transp_2"/>
    <property type="match status" value="1"/>
</dbReference>
<evidence type="ECO:0000256" key="8">
    <source>
        <dbReference type="ARBA" id="ARBA00023136"/>
    </source>
</evidence>
<comment type="similarity">
    <text evidence="9">Belongs to the binding-protein-dependent transport system permease family. LivHM subfamily.</text>
</comment>
<evidence type="ECO:0000256" key="1">
    <source>
        <dbReference type="ARBA" id="ARBA00004651"/>
    </source>
</evidence>
<dbReference type="GO" id="GO:0005304">
    <property type="term" value="F:L-valine transmembrane transporter activity"/>
    <property type="evidence" value="ECO:0007669"/>
    <property type="project" value="TreeGrafter"/>
</dbReference>
<keyword evidence="7 10" id="KW-1133">Transmembrane helix</keyword>
<feature type="transmembrane region" description="Helical" evidence="10">
    <location>
        <begin position="217"/>
        <end position="246"/>
    </location>
</feature>
<comment type="caution">
    <text evidence="11">The sequence shown here is derived from an EMBL/GenBank/DDBJ whole genome shotgun (WGS) entry which is preliminary data.</text>
</comment>
<keyword evidence="12" id="KW-1185">Reference proteome</keyword>
<comment type="subcellular location">
    <subcellularLocation>
        <location evidence="1">Cell membrane</location>
        <topology evidence="1">Multi-pass membrane protein</topology>
    </subcellularLocation>
</comment>
<dbReference type="EMBL" id="BMCT01000002">
    <property type="protein sequence ID" value="GGF58447.1"/>
    <property type="molecule type" value="Genomic_DNA"/>
</dbReference>
<proteinExistence type="inferred from homology"/>
<dbReference type="GO" id="GO:0015188">
    <property type="term" value="F:L-isoleucine transmembrane transporter activity"/>
    <property type="evidence" value="ECO:0007669"/>
    <property type="project" value="TreeGrafter"/>
</dbReference>
<evidence type="ECO:0000256" key="3">
    <source>
        <dbReference type="ARBA" id="ARBA00022475"/>
    </source>
</evidence>
<keyword evidence="5 10" id="KW-0812">Transmembrane</keyword>
<sequence length="286" mass="30201">MAQLLFNGLVTGLLIALPALSLSLTFSVLRFANYAIGAQITLGAYAVYLFNVPLGWPLLLSTAAGMVLAVAVGLLVQALAYEPLRARSSVTRLVASIGVALALENVVRFFAGNSPRGYGVEIARPLRIAGLRINQEQITIMLSVLVALVLVWVVFRFTRLGRAMRAVADDADLAAVRGIRRGRVVAMVWVLASALATLAGVLIGLDATLDPQMGWNYVLPVFTAAILGGIANPMAAVAGALTLGIASELATLVMAPHYRAIVAFLVMAVLLLVRPSGLFGKQWVAK</sequence>
<keyword evidence="4" id="KW-0997">Cell inner membrane</keyword>
<reference evidence="11" key="2">
    <citation type="submission" date="2020-09" db="EMBL/GenBank/DDBJ databases">
        <authorList>
            <person name="Sun Q."/>
            <person name="Sedlacek I."/>
        </authorList>
    </citation>
    <scope>NUCLEOTIDE SEQUENCE</scope>
    <source>
        <strain evidence="11">CCM 7897</strain>
    </source>
</reference>
<dbReference type="GO" id="GO:0042941">
    <property type="term" value="P:D-alanine transmembrane transport"/>
    <property type="evidence" value="ECO:0007669"/>
    <property type="project" value="TreeGrafter"/>
</dbReference>
<dbReference type="Proteomes" id="UP000606044">
    <property type="component" value="Unassembled WGS sequence"/>
</dbReference>
<evidence type="ECO:0000313" key="11">
    <source>
        <dbReference type="EMBL" id="GGF58447.1"/>
    </source>
</evidence>
<dbReference type="AlphaFoldDB" id="A0A917F7S3"/>
<dbReference type="PANTHER" id="PTHR11795:SF371">
    <property type="entry name" value="HIGH-AFFINITY BRANCHED-CHAIN AMINO ACID TRANSPORT SYSTEM PERMEASE PROTEIN LIVH"/>
    <property type="match status" value="1"/>
</dbReference>
<reference evidence="11" key="1">
    <citation type="journal article" date="2014" name="Int. J. Syst. Evol. Microbiol.">
        <title>Complete genome sequence of Corynebacterium casei LMG S-19264T (=DSM 44701T), isolated from a smear-ripened cheese.</title>
        <authorList>
            <consortium name="US DOE Joint Genome Institute (JGI-PGF)"/>
            <person name="Walter F."/>
            <person name="Albersmeier A."/>
            <person name="Kalinowski J."/>
            <person name="Ruckert C."/>
        </authorList>
    </citation>
    <scope>NUCLEOTIDE SEQUENCE</scope>
    <source>
        <strain evidence="11">CCM 7897</strain>
    </source>
</reference>
<evidence type="ECO:0000256" key="4">
    <source>
        <dbReference type="ARBA" id="ARBA00022519"/>
    </source>
</evidence>
<keyword evidence="3" id="KW-1003">Cell membrane</keyword>
<evidence type="ECO:0000313" key="12">
    <source>
        <dbReference type="Proteomes" id="UP000606044"/>
    </source>
</evidence>
<dbReference type="InterPro" id="IPR001851">
    <property type="entry name" value="ABC_transp_permease"/>
</dbReference>
<feature type="transmembrane region" description="Helical" evidence="10">
    <location>
        <begin position="93"/>
        <end position="111"/>
    </location>
</feature>
<feature type="transmembrane region" description="Helical" evidence="10">
    <location>
        <begin position="56"/>
        <end position="81"/>
    </location>
</feature>
<feature type="transmembrane region" description="Helical" evidence="10">
    <location>
        <begin position="258"/>
        <end position="277"/>
    </location>
</feature>
<feature type="transmembrane region" description="Helical" evidence="10">
    <location>
        <begin position="31"/>
        <end position="50"/>
    </location>
</feature>
<evidence type="ECO:0000256" key="7">
    <source>
        <dbReference type="ARBA" id="ARBA00022989"/>
    </source>
</evidence>
<protein>
    <submittedName>
        <fullName evidence="11">Branched-chain amino acid ABC transporter permease</fullName>
    </submittedName>
</protein>
<evidence type="ECO:0000256" key="2">
    <source>
        <dbReference type="ARBA" id="ARBA00022448"/>
    </source>
</evidence>
<dbReference type="PANTHER" id="PTHR11795">
    <property type="entry name" value="BRANCHED-CHAIN AMINO ACID TRANSPORT SYSTEM PERMEASE PROTEIN LIVH"/>
    <property type="match status" value="1"/>
</dbReference>
<dbReference type="GO" id="GO:0005886">
    <property type="term" value="C:plasma membrane"/>
    <property type="evidence" value="ECO:0007669"/>
    <property type="project" value="UniProtKB-SubCell"/>
</dbReference>
<accession>A0A917F7S3</accession>
<dbReference type="GO" id="GO:1903806">
    <property type="term" value="P:L-isoleucine import across plasma membrane"/>
    <property type="evidence" value="ECO:0007669"/>
    <property type="project" value="TreeGrafter"/>
</dbReference>
<feature type="transmembrane region" description="Helical" evidence="10">
    <location>
        <begin position="184"/>
        <end position="205"/>
    </location>
</feature>